<reference evidence="3" key="1">
    <citation type="submission" date="2016-11" db="EMBL/GenBank/DDBJ databases">
        <title>The genome sequence of Colletotrichum cuscutae.</title>
        <authorList>
            <person name="Baroncelli R."/>
        </authorList>
    </citation>
    <scope>NUCLEOTIDE SEQUENCE</scope>
    <source>
        <strain evidence="3">IMI 304802</strain>
    </source>
</reference>
<keyword evidence="4" id="KW-1185">Reference proteome</keyword>
<evidence type="ECO:0000313" key="4">
    <source>
        <dbReference type="Proteomes" id="UP001239213"/>
    </source>
</evidence>
<gene>
    <name evidence="3" type="ORF">CCUS01_15234</name>
</gene>
<proteinExistence type="predicted"/>
<feature type="region of interest" description="Disordered" evidence="1">
    <location>
        <begin position="404"/>
        <end position="473"/>
    </location>
</feature>
<organism evidence="3 4">
    <name type="scientific">Colletotrichum cuscutae</name>
    <dbReference type="NCBI Taxonomy" id="1209917"/>
    <lineage>
        <taxon>Eukaryota</taxon>
        <taxon>Fungi</taxon>
        <taxon>Dikarya</taxon>
        <taxon>Ascomycota</taxon>
        <taxon>Pezizomycotina</taxon>
        <taxon>Sordariomycetes</taxon>
        <taxon>Hypocreomycetidae</taxon>
        <taxon>Glomerellales</taxon>
        <taxon>Glomerellaceae</taxon>
        <taxon>Colletotrichum</taxon>
        <taxon>Colletotrichum acutatum species complex</taxon>
    </lineage>
</organism>
<dbReference type="EMBL" id="MPDP01000065">
    <property type="protein sequence ID" value="KAK1486037.1"/>
    <property type="molecule type" value="Genomic_DNA"/>
</dbReference>
<comment type="caution">
    <text evidence="3">The sequence shown here is derived from an EMBL/GenBank/DDBJ whole genome shotgun (WGS) entry which is preliminary data.</text>
</comment>
<dbReference type="AlphaFoldDB" id="A0AAI9VIG0"/>
<accession>A0AAI9VIG0</accession>
<evidence type="ECO:0000256" key="2">
    <source>
        <dbReference type="SAM" id="Phobius"/>
    </source>
</evidence>
<feature type="compositionally biased region" description="Gly residues" evidence="1">
    <location>
        <begin position="422"/>
        <end position="467"/>
    </location>
</feature>
<evidence type="ECO:0000313" key="3">
    <source>
        <dbReference type="EMBL" id="KAK1486037.1"/>
    </source>
</evidence>
<sequence length="830" mass="91534">MRKGLAEFLAKEAAAAGRPESSVETALSGRRPFERRNYWTAVRELRLAVATPVVSRFVDVTSGDSGGGRMLENRGGVEGGAKHGAAPCLRPVSGWTLRLRISALRGDEEKAQAPCFFLLSVSSQAFPISSDNGGWGWPGLTKAQTGPGSYLDNEELGHWARRRKIGYWGAGVEIPARFEFDCKRRLRKRGGRDEGRRWGRKVEIECTYVKVGSLGWIDERTRETENEMVGWRLGFRKWWAKEAALKRHNTKFEVGEAKRGEQLPLFAGAVCALSQREKEQKRVVPWVGVLGKEKQLKKGRGEGDSSSLTMDGHCLDRENKCGETEVVKSWKQTNGTVGWKTGIQWEKTGTELTVGTKWAYFVVRSKLCLSEYECIKTQEEWWSNPCNVWGGPCKAGRYPNMGTKAEARGNKPVSYSKMGPRPGLGGGGGGGGGGGEGAGRGGGRGGGEGGGGGGGGGGAGGGGGGGGGDERGALSQERWDKLGQNRTGPELCGSMIELYLPTYLLWTMRERADQNRGGERFKEGTNLKANSDWAMFLLDANHTLPWSSPRRRLFLALSREFCAGGRGSGRRLIRKPLTARSSVGLIPMRLAGVPGSRKRSRQRGERTGLRDWMRETGCTLTYLPTLGTDGTCTAPEFHHTLGLLDIPVSRPARYKDTSDLQQAFYSIRKPSKSDSDNRYVSPVPARYLTTAIRTVCPPMTPSITCPLGFWKWRYLPIAYGVYGRYRAPAMAAMLLSAQPVKLVMPCRSAFFSHFLLIKIARHFQHSTALHTRHRERRPASMFQLCPDPSRVGIFPFVFAAQSMPFIVFFFFFFVVWYSVPSKYTYPGGGQ</sequence>
<name>A0AAI9VIG0_9PEZI</name>
<keyword evidence="2" id="KW-0472">Membrane</keyword>
<dbReference type="Proteomes" id="UP001239213">
    <property type="component" value="Unassembled WGS sequence"/>
</dbReference>
<protein>
    <submittedName>
        <fullName evidence="3">Uncharacterized protein</fullName>
    </submittedName>
</protein>
<feature type="transmembrane region" description="Helical" evidence="2">
    <location>
        <begin position="793"/>
        <end position="817"/>
    </location>
</feature>
<keyword evidence="2" id="KW-1133">Transmembrane helix</keyword>
<evidence type="ECO:0000256" key="1">
    <source>
        <dbReference type="SAM" id="MobiDB-lite"/>
    </source>
</evidence>
<keyword evidence="2" id="KW-0812">Transmembrane</keyword>